<dbReference type="InterPro" id="IPR052513">
    <property type="entry name" value="Thioester_dehydratase-like"/>
</dbReference>
<reference evidence="1 2" key="1">
    <citation type="submission" date="2020-11" db="EMBL/GenBank/DDBJ databases">
        <title>Pseudonocardia abyssalis sp. nov. and Pseudonocardia oceani sp. nov., description and phylogenomic analysis of two novel actinomycetes isolated from the deep Southern Ocean.</title>
        <authorList>
            <person name="Parra J."/>
        </authorList>
    </citation>
    <scope>NUCLEOTIDE SEQUENCE [LARGE SCALE GENOMIC DNA]</scope>
    <source>
        <strain evidence="2">KRD185</strain>
    </source>
</reference>
<evidence type="ECO:0000313" key="2">
    <source>
        <dbReference type="Proteomes" id="UP000694300"/>
    </source>
</evidence>
<gene>
    <name evidence="1" type="ORF">I4I82_00855</name>
</gene>
<dbReference type="PANTHER" id="PTHR34075:SF5">
    <property type="entry name" value="BLR3430 PROTEIN"/>
    <property type="match status" value="1"/>
</dbReference>
<keyword evidence="2" id="KW-1185">Reference proteome</keyword>
<sequence length="147" mass="15244">MMPPAAAPAGTARRLVGADGIRPDGTPILTISVCRRCTARWFPPRAVCSTCAHDRLDPVEAGADGVAYASTVVRIGALGFAAPYVLTYVDVDGVRVLAHTDPADPQHPEALAPGTRVRFTAGPVGAAAGVDLWSYRVRPTGAPGSDR</sequence>
<dbReference type="Proteomes" id="UP000694300">
    <property type="component" value="Unassembled WGS sequence"/>
</dbReference>
<accession>A0ABS6U1W7</accession>
<dbReference type="EMBL" id="JADQDF010000001">
    <property type="protein sequence ID" value="MBW0126246.1"/>
    <property type="molecule type" value="Genomic_DNA"/>
</dbReference>
<name>A0ABS6U1W7_9PSEU</name>
<protein>
    <submittedName>
        <fullName evidence="1">OB-fold domain-containing protein</fullName>
    </submittedName>
</protein>
<proteinExistence type="predicted"/>
<dbReference type="PANTHER" id="PTHR34075">
    <property type="entry name" value="BLR3430 PROTEIN"/>
    <property type="match status" value="1"/>
</dbReference>
<organism evidence="1 2">
    <name type="scientific">Pseudonocardia oceani</name>
    <dbReference type="NCBI Taxonomy" id="2792013"/>
    <lineage>
        <taxon>Bacteria</taxon>
        <taxon>Bacillati</taxon>
        <taxon>Actinomycetota</taxon>
        <taxon>Actinomycetes</taxon>
        <taxon>Pseudonocardiales</taxon>
        <taxon>Pseudonocardiaceae</taxon>
        <taxon>Pseudonocardia</taxon>
    </lineage>
</organism>
<comment type="caution">
    <text evidence="1">The sequence shown here is derived from an EMBL/GenBank/DDBJ whole genome shotgun (WGS) entry which is preliminary data.</text>
</comment>
<evidence type="ECO:0000313" key="1">
    <source>
        <dbReference type="EMBL" id="MBW0126246.1"/>
    </source>
</evidence>